<evidence type="ECO:0000256" key="1">
    <source>
        <dbReference type="SAM" id="MobiDB-lite"/>
    </source>
</evidence>
<sequence length="72" mass="7776">MEDRALEENEETVPQPNICGMPKSIDSGHLERIEEDRSVKKAYLGIPMGVLASSDTSGNLPLRGTCTSSICP</sequence>
<dbReference type="EMBL" id="CAJOBZ010000061">
    <property type="protein sequence ID" value="CAF4926792.1"/>
    <property type="molecule type" value="Genomic_DNA"/>
</dbReference>
<accession>A0A821WIW7</accession>
<dbReference type="Proteomes" id="UP000663880">
    <property type="component" value="Unassembled WGS sequence"/>
</dbReference>
<comment type="caution">
    <text evidence="2">The sequence shown here is derived from an EMBL/GenBank/DDBJ whole genome shotgun (WGS) entry which is preliminary data.</text>
</comment>
<feature type="region of interest" description="Disordered" evidence="1">
    <location>
        <begin position="1"/>
        <end position="24"/>
    </location>
</feature>
<evidence type="ECO:0000313" key="2">
    <source>
        <dbReference type="EMBL" id="CAF4926792.1"/>
    </source>
</evidence>
<protein>
    <submittedName>
        <fullName evidence="2">Uncharacterized protein</fullName>
    </submittedName>
</protein>
<keyword evidence="3" id="KW-1185">Reference proteome</keyword>
<reference evidence="2" key="1">
    <citation type="submission" date="2021-02" db="EMBL/GenBank/DDBJ databases">
        <authorList>
            <person name="Steward A R."/>
        </authorList>
    </citation>
    <scope>NUCLEOTIDE SEQUENCE</scope>
</reference>
<gene>
    <name evidence="2" type="ORF">PMACD_LOCUS13517</name>
</gene>
<evidence type="ECO:0000313" key="3">
    <source>
        <dbReference type="Proteomes" id="UP000663880"/>
    </source>
</evidence>
<name>A0A821WIW7_9NEOP</name>
<dbReference type="OrthoDB" id="425681at2759"/>
<proteinExistence type="predicted"/>
<organism evidence="2 3">
    <name type="scientific">Pieris macdunnoughi</name>
    <dbReference type="NCBI Taxonomy" id="345717"/>
    <lineage>
        <taxon>Eukaryota</taxon>
        <taxon>Metazoa</taxon>
        <taxon>Ecdysozoa</taxon>
        <taxon>Arthropoda</taxon>
        <taxon>Hexapoda</taxon>
        <taxon>Insecta</taxon>
        <taxon>Pterygota</taxon>
        <taxon>Neoptera</taxon>
        <taxon>Endopterygota</taxon>
        <taxon>Lepidoptera</taxon>
        <taxon>Glossata</taxon>
        <taxon>Ditrysia</taxon>
        <taxon>Papilionoidea</taxon>
        <taxon>Pieridae</taxon>
        <taxon>Pierinae</taxon>
        <taxon>Pieris</taxon>
    </lineage>
</organism>
<dbReference type="AlphaFoldDB" id="A0A821WIW7"/>